<evidence type="ECO:0000256" key="1">
    <source>
        <dbReference type="SAM" id="Phobius"/>
    </source>
</evidence>
<protein>
    <recommendedName>
        <fullName evidence="4">PEP-CTERM protein-sorting domain-containing protein</fullName>
    </recommendedName>
</protein>
<dbReference type="Proteomes" id="UP001374893">
    <property type="component" value="Chromosome"/>
</dbReference>
<accession>A0ABM7RIA5</accession>
<keyword evidence="3" id="KW-1185">Reference proteome</keyword>
<sequence length="51" mass="5313">MLLAASVAMSGLAAATPEVEPEAVIQAIPEPATAFLGVLGLCLILFRRFRS</sequence>
<reference evidence="2 3" key="1">
    <citation type="submission" date="2021-06" db="EMBL/GenBank/DDBJ databases">
        <title>Complete genome of Haloferula helveola possessing various polysaccharide degrading enzymes.</title>
        <authorList>
            <person name="Takami H."/>
            <person name="Huang C."/>
            <person name="Hamasaki K."/>
        </authorList>
    </citation>
    <scope>NUCLEOTIDE SEQUENCE [LARGE SCALE GENOMIC DNA]</scope>
    <source>
        <strain evidence="2 3">CN-1</strain>
    </source>
</reference>
<proteinExistence type="predicted"/>
<evidence type="ECO:0008006" key="4">
    <source>
        <dbReference type="Google" id="ProtNLM"/>
    </source>
</evidence>
<keyword evidence="1" id="KW-0812">Transmembrane</keyword>
<evidence type="ECO:0000313" key="3">
    <source>
        <dbReference type="Proteomes" id="UP001374893"/>
    </source>
</evidence>
<keyword evidence="1" id="KW-1133">Transmembrane helix</keyword>
<evidence type="ECO:0000313" key="2">
    <source>
        <dbReference type="EMBL" id="BCX49682.1"/>
    </source>
</evidence>
<keyword evidence="1" id="KW-0472">Membrane</keyword>
<feature type="transmembrane region" description="Helical" evidence="1">
    <location>
        <begin position="23"/>
        <end position="46"/>
    </location>
</feature>
<dbReference type="RefSeq" id="WP_338686385.1">
    <property type="nucleotide sequence ID" value="NZ_AP024702.1"/>
</dbReference>
<gene>
    <name evidence="2" type="ORF">HAHE_35900</name>
</gene>
<organism evidence="2 3">
    <name type="scientific">Haloferula helveola</name>
    <dbReference type="NCBI Taxonomy" id="490095"/>
    <lineage>
        <taxon>Bacteria</taxon>
        <taxon>Pseudomonadati</taxon>
        <taxon>Verrucomicrobiota</taxon>
        <taxon>Verrucomicrobiia</taxon>
        <taxon>Verrucomicrobiales</taxon>
        <taxon>Verrucomicrobiaceae</taxon>
        <taxon>Haloferula</taxon>
    </lineage>
</organism>
<name>A0ABM7RIA5_9BACT</name>
<dbReference type="EMBL" id="AP024702">
    <property type="protein sequence ID" value="BCX49682.1"/>
    <property type="molecule type" value="Genomic_DNA"/>
</dbReference>